<dbReference type="InterPro" id="IPR052715">
    <property type="entry name" value="RAYT_transposase"/>
</dbReference>
<evidence type="ECO:0000259" key="1">
    <source>
        <dbReference type="SMART" id="SM01321"/>
    </source>
</evidence>
<dbReference type="eggNOG" id="COG1943">
    <property type="taxonomic scope" value="Bacteria"/>
</dbReference>
<dbReference type="AlphaFoldDB" id="F0SCT1"/>
<dbReference type="HOGENOM" id="CLU_068226_5_1_10"/>
<dbReference type="GO" id="GO:0004803">
    <property type="term" value="F:transposase activity"/>
    <property type="evidence" value="ECO:0007669"/>
    <property type="project" value="InterPro"/>
</dbReference>
<dbReference type="SUPFAM" id="SSF143422">
    <property type="entry name" value="Transposase IS200-like"/>
    <property type="match status" value="1"/>
</dbReference>
<accession>F0SCT1</accession>
<dbReference type="Proteomes" id="UP000000310">
    <property type="component" value="Chromosome"/>
</dbReference>
<dbReference type="SMART" id="SM01321">
    <property type="entry name" value="Y1_Tnp"/>
    <property type="match status" value="1"/>
</dbReference>
<evidence type="ECO:0000313" key="2">
    <source>
        <dbReference type="EMBL" id="ADY50670.1"/>
    </source>
</evidence>
<dbReference type="Gene3D" id="3.30.70.1290">
    <property type="entry name" value="Transposase IS200-like"/>
    <property type="match status" value="1"/>
</dbReference>
<dbReference type="KEGG" id="psn:Pedsa_0083"/>
<reference evidence="2 3" key="1">
    <citation type="journal article" date="2011" name="Stand. Genomic Sci.">
        <title>Complete genome sequence of the gliding, heparinolytic Pedobacter saltans type strain (113).</title>
        <authorList>
            <person name="Liolios K."/>
            <person name="Sikorski J."/>
            <person name="Lu M."/>
            <person name="Nolan M."/>
            <person name="Lapidus A."/>
            <person name="Lucas S."/>
            <person name="Hammon N."/>
            <person name="Deshpande S."/>
            <person name="Cheng J.F."/>
            <person name="Tapia R."/>
            <person name="Han C."/>
            <person name="Goodwin L."/>
            <person name="Pitluck S."/>
            <person name="Huntemann M."/>
            <person name="Ivanova N."/>
            <person name="Pagani I."/>
            <person name="Mavromatis K."/>
            <person name="Ovchinikova G."/>
            <person name="Pati A."/>
            <person name="Chen A."/>
            <person name="Palaniappan K."/>
            <person name="Land M."/>
            <person name="Hauser L."/>
            <person name="Brambilla E.M."/>
            <person name="Kotsyurbenko O."/>
            <person name="Rohde M."/>
            <person name="Tindall B.J."/>
            <person name="Abt B."/>
            <person name="Goker M."/>
            <person name="Detter J.C."/>
            <person name="Woyke T."/>
            <person name="Bristow J."/>
            <person name="Eisen J.A."/>
            <person name="Markowitz V."/>
            <person name="Hugenholtz P."/>
            <person name="Klenk H.P."/>
            <person name="Kyrpides N.C."/>
        </authorList>
    </citation>
    <scope>NUCLEOTIDE SEQUENCE [LARGE SCALE GENOMIC DNA]</scope>
    <source>
        <strain evidence="3">ATCC 51119 / DSM 12145 / JCM 21818 / LMG 10337 / NBRC 100064 / NCIMB 13643</strain>
    </source>
</reference>
<dbReference type="Pfam" id="PF01797">
    <property type="entry name" value="Y1_Tnp"/>
    <property type="match status" value="1"/>
</dbReference>
<keyword evidence="3" id="KW-1185">Reference proteome</keyword>
<reference evidence="3" key="2">
    <citation type="submission" date="2011-02" db="EMBL/GenBank/DDBJ databases">
        <title>The complete genome of Pedobacter saltans DSM 12145.</title>
        <authorList>
            <consortium name="US DOE Joint Genome Institute (JGI-PGF)"/>
            <person name="Lucas S."/>
            <person name="Copeland A."/>
            <person name="Lapidus A."/>
            <person name="Bruce D."/>
            <person name="Goodwin L."/>
            <person name="Pitluck S."/>
            <person name="Kyrpides N."/>
            <person name="Mavromatis K."/>
            <person name="Pagani I."/>
            <person name="Ivanova N."/>
            <person name="Ovchinnikova G."/>
            <person name="Lu M."/>
            <person name="Detter J.C."/>
            <person name="Han C."/>
            <person name="Land M."/>
            <person name="Hauser L."/>
            <person name="Markowitz V."/>
            <person name="Cheng J.-F."/>
            <person name="Hugenholtz P."/>
            <person name="Woyke T."/>
            <person name="Wu D."/>
            <person name="Tindall B."/>
            <person name="Pomrenke H.G."/>
            <person name="Brambilla E."/>
            <person name="Klenk H.-P."/>
            <person name="Eisen J.A."/>
        </authorList>
    </citation>
    <scope>NUCLEOTIDE SEQUENCE [LARGE SCALE GENOMIC DNA]</scope>
    <source>
        <strain evidence="3">ATCC 51119 / DSM 12145 / JCM 21818 / LMG 10337 / NBRC 100064 / NCIMB 13643</strain>
    </source>
</reference>
<dbReference type="RefSeq" id="WP_013631173.1">
    <property type="nucleotide sequence ID" value="NC_015177.1"/>
</dbReference>
<sequence>MSERGYLIKDQFAIHFITFSVIQWIDVFSRTNYADIVVESLKYCRANKGLRVHAWCIMSNHVHLIVSAVEPNRLSDILRDFKKFTSSNILKAISENNRESRKNWMLWIFRKAGERNSKNKDFQFWQQDNHPIQCENDKILETKLQYLHENPVRANIVRREQDYVYSSGIDYYTADKGLIELDML</sequence>
<dbReference type="NCBIfam" id="NF047646">
    <property type="entry name" value="REP_Tyr_transpos"/>
    <property type="match status" value="1"/>
</dbReference>
<gene>
    <name evidence="2" type="ordered locus">Pedsa_0083</name>
</gene>
<organism evidence="2 3">
    <name type="scientific">Pseudopedobacter saltans (strain ATCC 51119 / DSM 12145 / JCM 21818 / CCUG 39354 / LMG 10337 / NBRC 100064 / NCIMB 13643)</name>
    <name type="common">Pedobacter saltans</name>
    <dbReference type="NCBI Taxonomy" id="762903"/>
    <lineage>
        <taxon>Bacteria</taxon>
        <taxon>Pseudomonadati</taxon>
        <taxon>Bacteroidota</taxon>
        <taxon>Sphingobacteriia</taxon>
        <taxon>Sphingobacteriales</taxon>
        <taxon>Sphingobacteriaceae</taxon>
        <taxon>Pseudopedobacter</taxon>
    </lineage>
</organism>
<dbReference type="STRING" id="762903.Pedsa_0083"/>
<dbReference type="PANTHER" id="PTHR36966:SF1">
    <property type="entry name" value="REP-ASSOCIATED TYROSINE TRANSPOSASE"/>
    <property type="match status" value="1"/>
</dbReference>
<dbReference type="PANTHER" id="PTHR36966">
    <property type="entry name" value="REP-ASSOCIATED TYROSINE TRANSPOSASE"/>
    <property type="match status" value="1"/>
</dbReference>
<dbReference type="GO" id="GO:0043565">
    <property type="term" value="F:sequence-specific DNA binding"/>
    <property type="evidence" value="ECO:0007669"/>
    <property type="project" value="TreeGrafter"/>
</dbReference>
<dbReference type="InterPro" id="IPR036515">
    <property type="entry name" value="Transposase_17_sf"/>
</dbReference>
<protein>
    <recommendedName>
        <fullName evidence="1">Transposase IS200-like domain-containing protein</fullName>
    </recommendedName>
</protein>
<name>F0SCT1_PSESL</name>
<feature type="domain" description="Transposase IS200-like" evidence="1">
    <location>
        <begin position="11"/>
        <end position="150"/>
    </location>
</feature>
<dbReference type="GO" id="GO:0006313">
    <property type="term" value="P:DNA transposition"/>
    <property type="evidence" value="ECO:0007669"/>
    <property type="project" value="InterPro"/>
</dbReference>
<dbReference type="OrthoDB" id="9788881at2"/>
<evidence type="ECO:0000313" key="3">
    <source>
        <dbReference type="Proteomes" id="UP000000310"/>
    </source>
</evidence>
<dbReference type="InterPro" id="IPR002686">
    <property type="entry name" value="Transposase_17"/>
</dbReference>
<proteinExistence type="predicted"/>
<dbReference type="EMBL" id="CP002545">
    <property type="protein sequence ID" value="ADY50670.1"/>
    <property type="molecule type" value="Genomic_DNA"/>
</dbReference>